<accession>A0ABR1JUF3</accession>
<keyword evidence="1 3" id="KW-0732">Signal</keyword>
<dbReference type="InterPro" id="IPR035971">
    <property type="entry name" value="CBD_sf"/>
</dbReference>
<dbReference type="InterPro" id="IPR000254">
    <property type="entry name" value="CBD"/>
</dbReference>
<dbReference type="EMBL" id="JBANRG010000004">
    <property type="protein sequence ID" value="KAK7467504.1"/>
    <property type="molecule type" value="Genomic_DNA"/>
</dbReference>
<evidence type="ECO:0000313" key="6">
    <source>
        <dbReference type="Proteomes" id="UP001498398"/>
    </source>
</evidence>
<evidence type="ECO:0000313" key="5">
    <source>
        <dbReference type="EMBL" id="KAK7467504.1"/>
    </source>
</evidence>
<gene>
    <name evidence="5" type="ORF">VKT23_004558</name>
</gene>
<dbReference type="Pfam" id="PF00734">
    <property type="entry name" value="CBM_1"/>
    <property type="match status" value="1"/>
</dbReference>
<name>A0ABR1JUF3_9AGAR</name>
<dbReference type="PROSITE" id="PS51164">
    <property type="entry name" value="CBM1_2"/>
    <property type="match status" value="1"/>
</dbReference>
<proteinExistence type="predicted"/>
<feature type="domain" description="CBM1" evidence="4">
    <location>
        <begin position="20"/>
        <end position="56"/>
    </location>
</feature>
<evidence type="ECO:0000256" key="1">
    <source>
        <dbReference type="ARBA" id="ARBA00022729"/>
    </source>
</evidence>
<protein>
    <recommendedName>
        <fullName evidence="4">CBM1 domain-containing protein</fullName>
    </recommendedName>
</protein>
<comment type="caution">
    <text evidence="5">The sequence shown here is derived from an EMBL/GenBank/DDBJ whole genome shotgun (WGS) entry which is preliminary data.</text>
</comment>
<feature type="chain" id="PRO_5046655039" description="CBM1 domain-containing protein" evidence="3">
    <location>
        <begin position="21"/>
        <end position="117"/>
    </location>
</feature>
<feature type="compositionally biased region" description="Low complexity" evidence="2">
    <location>
        <begin position="66"/>
        <end position="92"/>
    </location>
</feature>
<dbReference type="PROSITE" id="PS00562">
    <property type="entry name" value="CBM1_1"/>
    <property type="match status" value="1"/>
</dbReference>
<evidence type="ECO:0000259" key="4">
    <source>
        <dbReference type="PROSITE" id="PS51164"/>
    </source>
</evidence>
<evidence type="ECO:0000256" key="2">
    <source>
        <dbReference type="SAM" id="MobiDB-lite"/>
    </source>
</evidence>
<dbReference type="Proteomes" id="UP001498398">
    <property type="component" value="Unassembled WGS sequence"/>
</dbReference>
<sequence length="117" mass="11877">MKVTSVGLLALSSLLPFALAQSPQWGQCGGIGWSGATSCVSGSACTVVNPYYSQCIPGSNAPPPSSTSAPTTTRPGSTSTASAPTGTTTPSADNPFNGYEASFASYKFLLKLSKMFV</sequence>
<evidence type="ECO:0000256" key="3">
    <source>
        <dbReference type="SAM" id="SignalP"/>
    </source>
</evidence>
<dbReference type="SMART" id="SM00236">
    <property type="entry name" value="fCBD"/>
    <property type="match status" value="1"/>
</dbReference>
<organism evidence="5 6">
    <name type="scientific">Marasmiellus scandens</name>
    <dbReference type="NCBI Taxonomy" id="2682957"/>
    <lineage>
        <taxon>Eukaryota</taxon>
        <taxon>Fungi</taxon>
        <taxon>Dikarya</taxon>
        <taxon>Basidiomycota</taxon>
        <taxon>Agaricomycotina</taxon>
        <taxon>Agaricomycetes</taxon>
        <taxon>Agaricomycetidae</taxon>
        <taxon>Agaricales</taxon>
        <taxon>Marasmiineae</taxon>
        <taxon>Omphalotaceae</taxon>
        <taxon>Marasmiellus</taxon>
    </lineage>
</organism>
<feature type="region of interest" description="Disordered" evidence="2">
    <location>
        <begin position="60"/>
        <end position="96"/>
    </location>
</feature>
<reference evidence="5 6" key="1">
    <citation type="submission" date="2024-01" db="EMBL/GenBank/DDBJ databases">
        <title>A draft genome for the cacao thread blight pathogen Marasmiellus scandens.</title>
        <authorList>
            <person name="Baruah I.K."/>
            <person name="Leung J."/>
            <person name="Bukari Y."/>
            <person name="Amoako-Attah I."/>
            <person name="Meinhardt L.W."/>
            <person name="Bailey B.A."/>
            <person name="Cohen S.P."/>
        </authorList>
    </citation>
    <scope>NUCLEOTIDE SEQUENCE [LARGE SCALE GENOMIC DNA]</scope>
    <source>
        <strain evidence="5 6">GH-19</strain>
    </source>
</reference>
<feature type="signal peptide" evidence="3">
    <location>
        <begin position="1"/>
        <end position="20"/>
    </location>
</feature>
<keyword evidence="6" id="KW-1185">Reference proteome</keyword>
<dbReference type="SUPFAM" id="SSF57180">
    <property type="entry name" value="Cellulose-binding domain"/>
    <property type="match status" value="1"/>
</dbReference>